<sequence>MPLCICRQCIAYTTQQPNGTLSGRLISELNKQKHQHAELNQSMCKIPTNEDTSTSSSEHSDAPSSESEDHDFKFHPEETLPVLVAVFICWLHLPPELRNKVAFTLLYAIIPGPNAPDIINISNTLKPLVDEFLVIIKGLNVNTYKYPHGQKVVAQLLPLVGDLVAIHKAVGFGSHSETQFCSWCTSELTSLPTLKIGTRRNAVDIFQAAQAWKEAKSLGAQEAIQKSTGV</sequence>
<protein>
    <submittedName>
        <fullName evidence="2">Uncharacterized protein</fullName>
    </submittedName>
</protein>
<feature type="compositionally biased region" description="Low complexity" evidence="1">
    <location>
        <begin position="50"/>
        <end position="65"/>
    </location>
</feature>
<dbReference type="OrthoDB" id="8192917at2759"/>
<feature type="region of interest" description="Disordered" evidence="1">
    <location>
        <begin position="46"/>
        <end position="71"/>
    </location>
</feature>
<organism evidence="2 3">
    <name type="scientific">Austropuccinia psidii MF-1</name>
    <dbReference type="NCBI Taxonomy" id="1389203"/>
    <lineage>
        <taxon>Eukaryota</taxon>
        <taxon>Fungi</taxon>
        <taxon>Dikarya</taxon>
        <taxon>Basidiomycota</taxon>
        <taxon>Pucciniomycotina</taxon>
        <taxon>Pucciniomycetes</taxon>
        <taxon>Pucciniales</taxon>
        <taxon>Sphaerophragmiaceae</taxon>
        <taxon>Austropuccinia</taxon>
    </lineage>
</organism>
<dbReference type="EMBL" id="AVOT02107300">
    <property type="protein sequence ID" value="MBW0580338.1"/>
    <property type="molecule type" value="Genomic_DNA"/>
</dbReference>
<dbReference type="Proteomes" id="UP000765509">
    <property type="component" value="Unassembled WGS sequence"/>
</dbReference>
<proteinExistence type="predicted"/>
<evidence type="ECO:0000256" key="1">
    <source>
        <dbReference type="SAM" id="MobiDB-lite"/>
    </source>
</evidence>
<evidence type="ECO:0000313" key="2">
    <source>
        <dbReference type="EMBL" id="MBW0580338.1"/>
    </source>
</evidence>
<evidence type="ECO:0000313" key="3">
    <source>
        <dbReference type="Proteomes" id="UP000765509"/>
    </source>
</evidence>
<name>A0A9Q3PZZ1_9BASI</name>
<gene>
    <name evidence="2" type="ORF">O181_120053</name>
</gene>
<dbReference type="AlphaFoldDB" id="A0A9Q3PZZ1"/>
<accession>A0A9Q3PZZ1</accession>
<keyword evidence="3" id="KW-1185">Reference proteome</keyword>
<reference evidence="2" key="1">
    <citation type="submission" date="2021-03" db="EMBL/GenBank/DDBJ databases">
        <title>Draft genome sequence of rust myrtle Austropuccinia psidii MF-1, a brazilian biotype.</title>
        <authorList>
            <person name="Quecine M.C."/>
            <person name="Pachon D.M.R."/>
            <person name="Bonatelli M.L."/>
            <person name="Correr F.H."/>
            <person name="Franceschini L.M."/>
            <person name="Leite T.F."/>
            <person name="Margarido G.R.A."/>
            <person name="Almeida C.A."/>
            <person name="Ferrarezi J.A."/>
            <person name="Labate C.A."/>
        </authorList>
    </citation>
    <scope>NUCLEOTIDE SEQUENCE</scope>
    <source>
        <strain evidence="2">MF-1</strain>
    </source>
</reference>
<comment type="caution">
    <text evidence="2">The sequence shown here is derived from an EMBL/GenBank/DDBJ whole genome shotgun (WGS) entry which is preliminary data.</text>
</comment>